<sequence length="154" mass="17587">MRKLIRYTMTLSTILLVAACNLNMVYSHYEHVPTKGWERNDTISFDVSPLEISGNYQEKVGLRITGEYPFMGLTLIVDQTAVKSGRNYRDTLNCKLIDHNGNVKGQGVSHYQYEFKLATIPLEAEDSLHITIRHDMKREMLPGITDIGVTLIRQ</sequence>
<accession>A0ABS9CE33</accession>
<reference evidence="2 3" key="1">
    <citation type="submission" date="2020-12" db="EMBL/GenBank/DDBJ databases">
        <title>Whole genome sequences of gut porcine anaerobes.</title>
        <authorList>
            <person name="Kubasova T."/>
            <person name="Jahodarova E."/>
            <person name="Rychlik I."/>
        </authorList>
    </citation>
    <scope>NUCLEOTIDE SEQUENCE [LARGE SCALE GENOMIC DNA]</scope>
    <source>
        <strain evidence="2 3">An925</strain>
    </source>
</reference>
<evidence type="ECO:0000313" key="3">
    <source>
        <dbReference type="Proteomes" id="UP001200470"/>
    </source>
</evidence>
<keyword evidence="2" id="KW-0449">Lipoprotein</keyword>
<dbReference type="NCBIfam" id="TIGR03511">
    <property type="entry name" value="GldH_lipo"/>
    <property type="match status" value="1"/>
</dbReference>
<protein>
    <submittedName>
        <fullName evidence="2">Gliding motility lipoprotein GldH</fullName>
    </submittedName>
</protein>
<dbReference type="Proteomes" id="UP001200470">
    <property type="component" value="Unassembled WGS sequence"/>
</dbReference>
<proteinExistence type="predicted"/>
<dbReference type="RefSeq" id="WP_301637542.1">
    <property type="nucleotide sequence ID" value="NZ_JADYTN010000004.1"/>
</dbReference>
<gene>
    <name evidence="2" type="ORF">I6E12_03135</name>
</gene>
<feature type="signal peptide" evidence="1">
    <location>
        <begin position="1"/>
        <end position="18"/>
    </location>
</feature>
<dbReference type="Pfam" id="PF14109">
    <property type="entry name" value="GldH_lipo"/>
    <property type="match status" value="1"/>
</dbReference>
<comment type="caution">
    <text evidence="2">The sequence shown here is derived from an EMBL/GenBank/DDBJ whole genome shotgun (WGS) entry which is preliminary data.</text>
</comment>
<feature type="chain" id="PRO_5046427184" evidence="1">
    <location>
        <begin position="19"/>
        <end position="154"/>
    </location>
</feature>
<organism evidence="2 3">
    <name type="scientific">Xylanibacter brevis</name>
    <dbReference type="NCBI Taxonomy" id="83231"/>
    <lineage>
        <taxon>Bacteria</taxon>
        <taxon>Pseudomonadati</taxon>
        <taxon>Bacteroidota</taxon>
        <taxon>Bacteroidia</taxon>
        <taxon>Bacteroidales</taxon>
        <taxon>Prevotellaceae</taxon>
        <taxon>Xylanibacter</taxon>
    </lineage>
</organism>
<evidence type="ECO:0000256" key="1">
    <source>
        <dbReference type="SAM" id="SignalP"/>
    </source>
</evidence>
<dbReference type="PROSITE" id="PS51257">
    <property type="entry name" value="PROKAR_LIPOPROTEIN"/>
    <property type="match status" value="1"/>
</dbReference>
<name>A0ABS9CE33_9BACT</name>
<dbReference type="EMBL" id="JADYTN010000004">
    <property type="protein sequence ID" value="MCF2563105.1"/>
    <property type="molecule type" value="Genomic_DNA"/>
</dbReference>
<dbReference type="InterPro" id="IPR020018">
    <property type="entry name" value="Motility-assoc_lipoprot_GldH"/>
</dbReference>
<evidence type="ECO:0000313" key="2">
    <source>
        <dbReference type="EMBL" id="MCF2563105.1"/>
    </source>
</evidence>
<keyword evidence="3" id="KW-1185">Reference proteome</keyword>
<keyword evidence="1" id="KW-0732">Signal</keyword>